<dbReference type="GO" id="GO:0016020">
    <property type="term" value="C:membrane"/>
    <property type="evidence" value="ECO:0007669"/>
    <property type="project" value="UniProtKB-SubCell"/>
</dbReference>
<dbReference type="PROSITE" id="PS00238">
    <property type="entry name" value="OPSIN"/>
    <property type="match status" value="1"/>
</dbReference>
<organism evidence="18 19">
    <name type="scientific">Coilia grayii</name>
    <name type="common">Gray's grenadier anchovy</name>
    <dbReference type="NCBI Taxonomy" id="363190"/>
    <lineage>
        <taxon>Eukaryota</taxon>
        <taxon>Metazoa</taxon>
        <taxon>Chordata</taxon>
        <taxon>Craniata</taxon>
        <taxon>Vertebrata</taxon>
        <taxon>Euteleostomi</taxon>
        <taxon>Actinopterygii</taxon>
        <taxon>Neopterygii</taxon>
        <taxon>Teleostei</taxon>
        <taxon>Clupei</taxon>
        <taxon>Clupeiformes</taxon>
        <taxon>Clupeoidei</taxon>
        <taxon>Engraulidae</taxon>
        <taxon>Coilinae</taxon>
        <taxon>Coilia</taxon>
    </lineage>
</organism>
<gene>
    <name evidence="18" type="ORF">ACEWY4_011549</name>
</gene>
<dbReference type="PRINTS" id="PR00237">
    <property type="entry name" value="GPCRRHODOPSN"/>
</dbReference>
<dbReference type="GO" id="GO:0004930">
    <property type="term" value="F:G protein-coupled receptor activity"/>
    <property type="evidence" value="ECO:0007669"/>
    <property type="project" value="UniProtKB-KW"/>
</dbReference>
<reference evidence="18 19" key="1">
    <citation type="submission" date="2024-09" db="EMBL/GenBank/DDBJ databases">
        <title>A chromosome-level genome assembly of Gray's grenadier anchovy, Coilia grayii.</title>
        <authorList>
            <person name="Fu Z."/>
        </authorList>
    </citation>
    <scope>NUCLEOTIDE SEQUENCE [LARGE SCALE GENOMIC DNA]</scope>
    <source>
        <strain evidence="18">G4</strain>
        <tissue evidence="18">Muscle</tissue>
    </source>
</reference>
<evidence type="ECO:0000313" key="18">
    <source>
        <dbReference type="EMBL" id="KAL2091751.1"/>
    </source>
</evidence>
<feature type="compositionally biased region" description="Polar residues" evidence="15">
    <location>
        <begin position="584"/>
        <end position="600"/>
    </location>
</feature>
<keyword evidence="19" id="KW-1185">Reference proteome</keyword>
<dbReference type="PROSITE" id="PS50262">
    <property type="entry name" value="G_PROTEIN_RECEP_F1_2"/>
    <property type="match status" value="1"/>
</dbReference>
<feature type="region of interest" description="Disordered" evidence="15">
    <location>
        <begin position="618"/>
        <end position="650"/>
    </location>
</feature>
<keyword evidence="3" id="KW-0716">Sensory transduction</keyword>
<evidence type="ECO:0000256" key="9">
    <source>
        <dbReference type="ARBA" id="ARBA00023136"/>
    </source>
</evidence>
<dbReference type="SUPFAM" id="SSF81321">
    <property type="entry name" value="Family A G protein-coupled receptor-like"/>
    <property type="match status" value="1"/>
</dbReference>
<proteinExistence type="inferred from homology"/>
<evidence type="ECO:0000256" key="6">
    <source>
        <dbReference type="ARBA" id="ARBA00022989"/>
    </source>
</evidence>
<dbReference type="InterPro" id="IPR017452">
    <property type="entry name" value="GPCR_Rhodpsn_7TM"/>
</dbReference>
<feature type="transmembrane region" description="Helical" evidence="16">
    <location>
        <begin position="267"/>
        <end position="288"/>
    </location>
</feature>
<comment type="similarity">
    <text evidence="14">Belongs to the G-protein coupled receptor 1 family.</text>
</comment>
<evidence type="ECO:0000256" key="8">
    <source>
        <dbReference type="ARBA" id="ARBA00023040"/>
    </source>
</evidence>
<evidence type="ECO:0000256" key="4">
    <source>
        <dbReference type="ARBA" id="ARBA00022692"/>
    </source>
</evidence>
<keyword evidence="5" id="KW-0681">Retinal protein</keyword>
<feature type="compositionally biased region" description="Basic residues" evidence="15">
    <location>
        <begin position="528"/>
        <end position="538"/>
    </location>
</feature>
<protein>
    <recommendedName>
        <fullName evidence="17">G-protein coupled receptors family 1 profile domain-containing protein</fullName>
    </recommendedName>
</protein>
<comment type="caution">
    <text evidence="18">The sequence shown here is derived from an EMBL/GenBank/DDBJ whole genome shotgun (WGS) entry which is preliminary data.</text>
</comment>
<keyword evidence="9 16" id="KW-0472">Membrane</keyword>
<comment type="subcellular location">
    <subcellularLocation>
        <location evidence="1">Membrane</location>
        <topology evidence="1">Multi-pass membrane protein</topology>
    </subcellularLocation>
</comment>
<feature type="transmembrane region" description="Helical" evidence="16">
    <location>
        <begin position="314"/>
        <end position="341"/>
    </location>
</feature>
<dbReference type="PROSITE" id="PS00237">
    <property type="entry name" value="G_PROTEIN_RECEP_F1_1"/>
    <property type="match status" value="1"/>
</dbReference>
<evidence type="ECO:0000256" key="7">
    <source>
        <dbReference type="ARBA" id="ARBA00022991"/>
    </source>
</evidence>
<dbReference type="PANTHER" id="PTHR24240">
    <property type="entry name" value="OPSIN"/>
    <property type="match status" value="1"/>
</dbReference>
<sequence>MVDLMSLRSTADNLVRTQTGPGLVILQAGPGLVILQAGPGLVILQAGPGLVILQAGPGLVILQAGPGLVILQTGPGLVILQAGPGLVILQAGPRLVILQAGPGLVILQAGPGLVILQTGPGLVILQTGPGLVADMEENFFKKVDVPVHAHYIVALFIVSIGALGITGNALVIFAFCSNRKLRSLPNYFIVNLAVSDFLMAFTQAPIFFINSLYTEWVFGETGCKVYAFCGALFGITSMINLLAISMDRYLVITRPLQAMKGSRRRTTLAIVLVWLYSLGWSLAPLVGWSSYIPEGLMTTCTWDYTTYTVANRSYTMMLCCFVFFIPLGIILYCYVFMFFAVRKASRDLERLGKASVQQSMRSEWRLAKIAFVVIVVYVLSWSPYACVTLVSWAGYAHKLSPYSKTVPAVIAKASTIYNPIIYAIIHTKYRNTLAEKVPCLACLSRKTAKDCLSNSDTSFRDTGFSRQSSLCKSKRYAVSRTATTPGSDAVHVLHSQKLADVELDVMSRKADSFRSSSSFPLLHDHNKSARRHKNKHQGHATEERQTSIPGSLSLCDGDLVTGSLNTATIPQQVASQEPRPAHLATNSNRGHEPCQNSSLDSVPPLPTPCYGIPSIVISPTSDSSLTEEALCADSKPGKRRGQPGVGSATA</sequence>
<evidence type="ECO:0000256" key="11">
    <source>
        <dbReference type="ARBA" id="ARBA00023170"/>
    </source>
</evidence>
<keyword evidence="12 14" id="KW-0807">Transducer</keyword>
<evidence type="ECO:0000256" key="16">
    <source>
        <dbReference type="SAM" id="Phobius"/>
    </source>
</evidence>
<comment type="function">
    <text evidence="13">Photoreceptor implicated in non-image-forming responses to light.</text>
</comment>
<feature type="region of interest" description="Disordered" evidence="15">
    <location>
        <begin position="515"/>
        <end position="553"/>
    </location>
</feature>
<dbReference type="CDD" id="cd15336">
    <property type="entry name" value="7tmA_Melanopsin"/>
    <property type="match status" value="1"/>
</dbReference>
<dbReference type="FunFam" id="1.20.1070.10:FF:000044">
    <property type="entry name" value="Opsin, ultraviolet-sensitive"/>
    <property type="match status" value="1"/>
</dbReference>
<evidence type="ECO:0000256" key="1">
    <source>
        <dbReference type="ARBA" id="ARBA00004141"/>
    </source>
</evidence>
<feature type="transmembrane region" description="Helical" evidence="16">
    <location>
        <begin position="151"/>
        <end position="176"/>
    </location>
</feature>
<keyword evidence="6 16" id="KW-1133">Transmembrane helix</keyword>
<evidence type="ECO:0000259" key="17">
    <source>
        <dbReference type="PROSITE" id="PS50262"/>
    </source>
</evidence>
<evidence type="ECO:0000256" key="5">
    <source>
        <dbReference type="ARBA" id="ARBA00022925"/>
    </source>
</evidence>
<evidence type="ECO:0000256" key="12">
    <source>
        <dbReference type="ARBA" id="ARBA00023224"/>
    </source>
</evidence>
<keyword evidence="8 14" id="KW-0297">G-protein coupled receptor</keyword>
<dbReference type="GO" id="GO:0007602">
    <property type="term" value="P:phototransduction"/>
    <property type="evidence" value="ECO:0007669"/>
    <property type="project" value="UniProtKB-KW"/>
</dbReference>
<keyword evidence="10" id="KW-1015">Disulfide bond</keyword>
<keyword evidence="7" id="KW-0157">Chromophore</keyword>
<dbReference type="Pfam" id="PF00001">
    <property type="entry name" value="7tm_1"/>
    <property type="match status" value="1"/>
</dbReference>
<feature type="domain" description="G-protein coupled receptors family 1 profile" evidence="17">
    <location>
        <begin position="167"/>
        <end position="422"/>
    </location>
</feature>
<evidence type="ECO:0000313" key="19">
    <source>
        <dbReference type="Proteomes" id="UP001591681"/>
    </source>
</evidence>
<evidence type="ECO:0000256" key="14">
    <source>
        <dbReference type="RuleBase" id="RU000688"/>
    </source>
</evidence>
<dbReference type="SMART" id="SM01381">
    <property type="entry name" value="7TM_GPCR_Srsx"/>
    <property type="match status" value="1"/>
</dbReference>
<evidence type="ECO:0000256" key="13">
    <source>
        <dbReference type="ARBA" id="ARBA00059157"/>
    </source>
</evidence>
<accession>A0ABD1JXY4</accession>
<name>A0ABD1JXY4_9TELE</name>
<dbReference type="Proteomes" id="UP001591681">
    <property type="component" value="Unassembled WGS sequence"/>
</dbReference>
<dbReference type="InterPro" id="IPR000276">
    <property type="entry name" value="GPCR_Rhodpsn"/>
</dbReference>
<evidence type="ECO:0000256" key="10">
    <source>
        <dbReference type="ARBA" id="ARBA00023157"/>
    </source>
</evidence>
<feature type="region of interest" description="Disordered" evidence="15">
    <location>
        <begin position="569"/>
        <end position="600"/>
    </location>
</feature>
<keyword evidence="11 14" id="KW-0675">Receptor</keyword>
<dbReference type="InterPro" id="IPR050125">
    <property type="entry name" value="GPCR_opsins"/>
</dbReference>
<keyword evidence="4 14" id="KW-0812">Transmembrane</keyword>
<feature type="transmembrane region" description="Helical" evidence="16">
    <location>
        <begin position="225"/>
        <end position="246"/>
    </location>
</feature>
<evidence type="ECO:0000256" key="3">
    <source>
        <dbReference type="ARBA" id="ARBA00022606"/>
    </source>
</evidence>
<dbReference type="EMBL" id="JBHFQA010000010">
    <property type="protein sequence ID" value="KAL2091751.1"/>
    <property type="molecule type" value="Genomic_DNA"/>
</dbReference>
<dbReference type="Gene3D" id="1.20.1070.10">
    <property type="entry name" value="Rhodopsin 7-helix transmembrane proteins"/>
    <property type="match status" value="1"/>
</dbReference>
<feature type="transmembrane region" description="Helical" evidence="16">
    <location>
        <begin position="369"/>
        <end position="395"/>
    </location>
</feature>
<dbReference type="AlphaFoldDB" id="A0ABD1JXY4"/>
<feature type="transmembrane region" description="Helical" evidence="16">
    <location>
        <begin position="188"/>
        <end position="213"/>
    </location>
</feature>
<keyword evidence="2" id="KW-0600">Photoreceptor protein</keyword>
<dbReference type="GO" id="GO:0009881">
    <property type="term" value="F:photoreceptor activity"/>
    <property type="evidence" value="ECO:0007669"/>
    <property type="project" value="UniProtKB-KW"/>
</dbReference>
<evidence type="ECO:0000256" key="15">
    <source>
        <dbReference type="SAM" id="MobiDB-lite"/>
    </source>
</evidence>
<dbReference type="InterPro" id="IPR027430">
    <property type="entry name" value="Retinal_BS"/>
</dbReference>
<evidence type="ECO:0000256" key="2">
    <source>
        <dbReference type="ARBA" id="ARBA00022543"/>
    </source>
</evidence>